<dbReference type="Gene3D" id="1.20.1270.170">
    <property type="match status" value="1"/>
</dbReference>
<feature type="active site" evidence="11">
    <location>
        <position position="215"/>
    </location>
</feature>
<dbReference type="Pfam" id="PF01636">
    <property type="entry name" value="APH"/>
    <property type="match status" value="1"/>
</dbReference>
<dbReference type="EC" id="2.7.11.1" evidence="11"/>
<evidence type="ECO:0000256" key="4">
    <source>
        <dbReference type="ARBA" id="ARBA00022679"/>
    </source>
</evidence>
<reference evidence="13 14" key="1">
    <citation type="submission" date="2024-07" db="EMBL/GenBank/DDBJ databases">
        <authorList>
            <person name="Ren Q."/>
        </authorList>
    </citation>
    <scope>NUCLEOTIDE SEQUENCE [LARGE SCALE GENOMIC DNA]</scope>
    <source>
        <strain evidence="13 14">REN37</strain>
    </source>
</reference>
<dbReference type="PANTHER" id="PTHR39573">
    <property type="entry name" value="STRESS RESPONSE KINASE A"/>
    <property type="match status" value="1"/>
</dbReference>
<dbReference type="Gene3D" id="1.10.510.10">
    <property type="entry name" value="Transferase(Phosphotransferase) domain 1"/>
    <property type="match status" value="1"/>
</dbReference>
<keyword evidence="2 11" id="KW-0723">Serine/threonine-protein kinase</keyword>
<name>A0ABV4AMY1_9GAMM</name>
<keyword evidence="8 11" id="KW-0067">ATP-binding</keyword>
<evidence type="ECO:0000256" key="1">
    <source>
        <dbReference type="ARBA" id="ARBA00022490"/>
    </source>
</evidence>
<sequence>MTSPFSDLTPDRLMDAIDAQGLLCDGRVTPLNSYENRVFRVGQEAQSPLIAKFYRPGRWSAAQILEEHHFSQQLVDAGVPVVAPQAHRGHTLFEHDGFLFALFPVVPGSSPDLDDDDTLYELGRHLGRLHHCGSQQNYLQRPPLDAPQRARDAADWLLRHAVPKAEQARFQKLCAQLVESIDRAWQEHPFTSLRLHGDSHRGNLLARDDQYWLVDLDDSCDGPAIQDLWLLLDGDRDRQRQQLLSLLDGYQEEFDFERRQLALIEPLRAARMLHHTAWVGQRWDDPAFPRAFPWYGQPHFWPEQCLALAQQLERMQQPPLSLPG</sequence>
<accession>A0ABV4AMY1</accession>
<evidence type="ECO:0000256" key="10">
    <source>
        <dbReference type="ARBA" id="ARBA00023016"/>
    </source>
</evidence>
<comment type="catalytic activity">
    <reaction evidence="11">
        <text>L-threonyl-[protein] + ATP = O-phospho-L-threonyl-[protein] + ADP + H(+)</text>
        <dbReference type="Rhea" id="RHEA:46608"/>
        <dbReference type="Rhea" id="RHEA-COMP:11060"/>
        <dbReference type="Rhea" id="RHEA-COMP:11605"/>
        <dbReference type="ChEBI" id="CHEBI:15378"/>
        <dbReference type="ChEBI" id="CHEBI:30013"/>
        <dbReference type="ChEBI" id="CHEBI:30616"/>
        <dbReference type="ChEBI" id="CHEBI:61977"/>
        <dbReference type="ChEBI" id="CHEBI:456216"/>
        <dbReference type="EC" id="2.7.11.1"/>
    </reaction>
</comment>
<comment type="function">
    <text evidence="11">A protein kinase that phosphorylates Ser and Thr residues. Probably acts to suppress the effects of stress linked to accumulation of reactive oxygen species. Probably involved in the extracytoplasmic stress response.</text>
</comment>
<feature type="binding site" evidence="11">
    <location>
        <position position="203"/>
    </location>
    <ligand>
        <name>Mg(2+)</name>
        <dbReference type="ChEBI" id="CHEBI:18420"/>
    </ligand>
</feature>
<comment type="catalytic activity">
    <reaction evidence="11">
        <text>L-seryl-[protein] + ATP = O-phospho-L-seryl-[protein] + ADP + H(+)</text>
        <dbReference type="Rhea" id="RHEA:17989"/>
        <dbReference type="Rhea" id="RHEA-COMP:9863"/>
        <dbReference type="Rhea" id="RHEA-COMP:11604"/>
        <dbReference type="ChEBI" id="CHEBI:15378"/>
        <dbReference type="ChEBI" id="CHEBI:29999"/>
        <dbReference type="ChEBI" id="CHEBI:30616"/>
        <dbReference type="ChEBI" id="CHEBI:83421"/>
        <dbReference type="ChEBI" id="CHEBI:456216"/>
        <dbReference type="EC" id="2.7.11.1"/>
    </reaction>
</comment>
<comment type="similarity">
    <text evidence="11">Belongs to the SrkA/RdoA protein kinase family.</text>
</comment>
<comment type="subcellular location">
    <subcellularLocation>
        <location evidence="11">Cytoplasm</location>
    </subcellularLocation>
</comment>
<keyword evidence="1 11" id="KW-0963">Cytoplasm</keyword>
<organism evidence="13 14">
    <name type="scientific">Isoalcanivorax beigongshangi</name>
    <dbReference type="NCBI Taxonomy" id="3238810"/>
    <lineage>
        <taxon>Bacteria</taxon>
        <taxon>Pseudomonadati</taxon>
        <taxon>Pseudomonadota</taxon>
        <taxon>Gammaproteobacteria</taxon>
        <taxon>Oceanospirillales</taxon>
        <taxon>Alcanivoracaceae</taxon>
        <taxon>Isoalcanivorax</taxon>
    </lineage>
</organism>
<keyword evidence="5 11" id="KW-0479">Metal-binding</keyword>
<comment type="caution">
    <text evidence="13">The sequence shown here is derived from an EMBL/GenBank/DDBJ whole genome shotgun (WGS) entry which is preliminary data.</text>
</comment>
<dbReference type="InterPro" id="IPR011009">
    <property type="entry name" value="Kinase-like_dom_sf"/>
</dbReference>
<comment type="cofactor">
    <cofactor evidence="11">
        <name>Mg(2+)</name>
        <dbReference type="ChEBI" id="CHEBI:18420"/>
    </cofactor>
</comment>
<evidence type="ECO:0000256" key="7">
    <source>
        <dbReference type="ARBA" id="ARBA00022777"/>
    </source>
</evidence>
<evidence type="ECO:0000256" key="11">
    <source>
        <dbReference type="HAMAP-Rule" id="MF_01497"/>
    </source>
</evidence>
<evidence type="ECO:0000256" key="2">
    <source>
        <dbReference type="ARBA" id="ARBA00022527"/>
    </source>
</evidence>
<dbReference type="RefSeq" id="WP_369456312.1">
    <property type="nucleotide sequence ID" value="NZ_JBGCUO010000002.1"/>
</dbReference>
<dbReference type="Proteomes" id="UP001562065">
    <property type="component" value="Unassembled WGS sequence"/>
</dbReference>
<feature type="domain" description="Aminoglycoside phosphotransferase" evidence="12">
    <location>
        <begin position="28"/>
        <end position="260"/>
    </location>
</feature>
<feature type="active site" description="Proton acceptor" evidence="11">
    <location>
        <position position="198"/>
    </location>
</feature>
<evidence type="ECO:0000313" key="13">
    <source>
        <dbReference type="EMBL" id="MEY1663045.1"/>
    </source>
</evidence>
<gene>
    <name evidence="11" type="primary">srkA</name>
    <name evidence="13" type="ORF">AB5I84_12860</name>
</gene>
<dbReference type="EMBL" id="JBGCUO010000002">
    <property type="protein sequence ID" value="MEY1663045.1"/>
    <property type="molecule type" value="Genomic_DNA"/>
</dbReference>
<evidence type="ECO:0000256" key="8">
    <source>
        <dbReference type="ARBA" id="ARBA00022840"/>
    </source>
</evidence>
<comment type="subunit">
    <text evidence="11">Monomer.</text>
</comment>
<protein>
    <recommendedName>
        <fullName evidence="11">Stress response kinase A</fullName>
        <ecNumber evidence="11">2.7.11.1</ecNumber>
    </recommendedName>
    <alternativeName>
        <fullName evidence="11">Serine/threonine-protein kinase SrkA</fullName>
    </alternativeName>
</protein>
<dbReference type="Gene3D" id="3.30.200.70">
    <property type="match status" value="1"/>
</dbReference>
<feature type="site" description="ATP" evidence="11">
    <location>
        <position position="33"/>
    </location>
</feature>
<evidence type="ECO:0000256" key="9">
    <source>
        <dbReference type="ARBA" id="ARBA00022842"/>
    </source>
</evidence>
<keyword evidence="7 11" id="KW-0418">Kinase</keyword>
<evidence type="ECO:0000313" key="14">
    <source>
        <dbReference type="Proteomes" id="UP001562065"/>
    </source>
</evidence>
<dbReference type="HAMAP" id="MF_01497">
    <property type="entry name" value="SrkA_kinase"/>
    <property type="match status" value="1"/>
</dbReference>
<proteinExistence type="inferred from homology"/>
<keyword evidence="10 11" id="KW-0346">Stress response</keyword>
<keyword evidence="14" id="KW-1185">Reference proteome</keyword>
<dbReference type="PANTHER" id="PTHR39573:SF1">
    <property type="entry name" value="STRESS RESPONSE KINASE A"/>
    <property type="match status" value="1"/>
</dbReference>
<feature type="binding site" evidence="11">
    <location>
        <position position="215"/>
    </location>
    <ligand>
        <name>Mg(2+)</name>
        <dbReference type="ChEBI" id="CHEBI:18420"/>
    </ligand>
</feature>
<evidence type="ECO:0000256" key="6">
    <source>
        <dbReference type="ARBA" id="ARBA00022741"/>
    </source>
</evidence>
<keyword evidence="4 11" id="KW-0808">Transferase</keyword>
<keyword evidence="9 11" id="KW-0460">Magnesium</keyword>
<evidence type="ECO:0000256" key="5">
    <source>
        <dbReference type="ARBA" id="ARBA00022723"/>
    </source>
</evidence>
<dbReference type="SUPFAM" id="SSF56112">
    <property type="entry name" value="Protein kinase-like (PK-like)"/>
    <property type="match status" value="1"/>
</dbReference>
<dbReference type="InterPro" id="IPR032882">
    <property type="entry name" value="SrkA/RdoA"/>
</dbReference>
<evidence type="ECO:0000259" key="12">
    <source>
        <dbReference type="Pfam" id="PF01636"/>
    </source>
</evidence>
<dbReference type="NCBIfam" id="NF008738">
    <property type="entry name" value="PRK11768.1"/>
    <property type="match status" value="1"/>
</dbReference>
<dbReference type="InterPro" id="IPR002575">
    <property type="entry name" value="Aminoglycoside_PTrfase"/>
</dbReference>
<keyword evidence="6 11" id="KW-0547">Nucleotide-binding</keyword>
<keyword evidence="3 11" id="KW-0597">Phosphoprotein</keyword>
<dbReference type="GO" id="GO:0004674">
    <property type="term" value="F:protein serine/threonine kinase activity"/>
    <property type="evidence" value="ECO:0007669"/>
    <property type="project" value="UniProtKB-KW"/>
</dbReference>
<evidence type="ECO:0000256" key="3">
    <source>
        <dbReference type="ARBA" id="ARBA00022553"/>
    </source>
</evidence>